<dbReference type="Pfam" id="PF13855">
    <property type="entry name" value="LRR_8"/>
    <property type="match status" value="1"/>
</dbReference>
<feature type="compositionally biased region" description="Basic and acidic residues" evidence="3">
    <location>
        <begin position="651"/>
        <end position="662"/>
    </location>
</feature>
<feature type="compositionally biased region" description="Low complexity" evidence="3">
    <location>
        <begin position="1315"/>
        <end position="1329"/>
    </location>
</feature>
<feature type="compositionally biased region" description="Low complexity" evidence="3">
    <location>
        <begin position="1276"/>
        <end position="1299"/>
    </location>
</feature>
<keyword evidence="6" id="KW-1185">Reference proteome</keyword>
<dbReference type="Proteomes" id="UP000613580">
    <property type="component" value="Unassembled WGS sequence"/>
</dbReference>
<dbReference type="InterPro" id="IPR019487">
    <property type="entry name" value="RAM_signalling_pathway_SOG2"/>
</dbReference>
<dbReference type="SMART" id="SM00369">
    <property type="entry name" value="LRR_TYP"/>
    <property type="match status" value="3"/>
</dbReference>
<proteinExistence type="predicted"/>
<reference evidence="5" key="1">
    <citation type="submission" date="2020-05" db="EMBL/GenBank/DDBJ databases">
        <title>Mycena genomes resolve the evolution of fungal bioluminescence.</title>
        <authorList>
            <person name="Tsai I.J."/>
        </authorList>
    </citation>
    <scope>NUCLEOTIDE SEQUENCE</scope>
    <source>
        <strain evidence="5">110903Hualien_Pintung</strain>
    </source>
</reference>
<feature type="region of interest" description="Disordered" evidence="3">
    <location>
        <begin position="995"/>
        <end position="1032"/>
    </location>
</feature>
<dbReference type="PANTHER" id="PTHR12461:SF94">
    <property type="entry name" value="JMJC DOMAIN-CONTAINING PROTEIN"/>
    <property type="match status" value="1"/>
</dbReference>
<dbReference type="Pfam" id="PF10428">
    <property type="entry name" value="SOG2"/>
    <property type="match status" value="1"/>
</dbReference>
<evidence type="ECO:0000313" key="5">
    <source>
        <dbReference type="EMBL" id="KAF7323128.1"/>
    </source>
</evidence>
<feature type="region of interest" description="Disordered" evidence="3">
    <location>
        <begin position="1037"/>
        <end position="1056"/>
    </location>
</feature>
<gene>
    <name evidence="5" type="ORF">HMN09_00093000</name>
</gene>
<feature type="compositionally biased region" description="Low complexity" evidence="3">
    <location>
        <begin position="1090"/>
        <end position="1133"/>
    </location>
</feature>
<dbReference type="SMART" id="SM00558">
    <property type="entry name" value="JmjC"/>
    <property type="match status" value="1"/>
</dbReference>
<keyword evidence="2" id="KW-0677">Repeat</keyword>
<name>A0A8H6TQ58_MYCCL</name>
<dbReference type="InterPro" id="IPR001611">
    <property type="entry name" value="Leu-rich_rpt"/>
</dbReference>
<feature type="region of interest" description="Disordered" evidence="3">
    <location>
        <begin position="762"/>
        <end position="820"/>
    </location>
</feature>
<dbReference type="PROSITE" id="PS51184">
    <property type="entry name" value="JMJC"/>
    <property type="match status" value="1"/>
</dbReference>
<dbReference type="Gene3D" id="2.60.120.650">
    <property type="entry name" value="Cupin"/>
    <property type="match status" value="1"/>
</dbReference>
<evidence type="ECO:0000256" key="3">
    <source>
        <dbReference type="SAM" id="MobiDB-lite"/>
    </source>
</evidence>
<dbReference type="EMBL" id="JACAZE010000001">
    <property type="protein sequence ID" value="KAF7323128.1"/>
    <property type="molecule type" value="Genomic_DNA"/>
</dbReference>
<evidence type="ECO:0000256" key="2">
    <source>
        <dbReference type="ARBA" id="ARBA00022737"/>
    </source>
</evidence>
<dbReference type="Gene3D" id="3.80.10.10">
    <property type="entry name" value="Ribonuclease Inhibitor"/>
    <property type="match status" value="1"/>
</dbReference>
<protein>
    <submittedName>
        <fullName evidence="5">Leucine-rich repeat-containing protein SOG2</fullName>
    </submittedName>
</protein>
<accession>A0A8H6TQ58</accession>
<dbReference type="OrthoDB" id="1394818at2759"/>
<dbReference type="InterPro" id="IPR003347">
    <property type="entry name" value="JmjC_dom"/>
</dbReference>
<dbReference type="PANTHER" id="PTHR12461">
    <property type="entry name" value="HYPOXIA-INDUCIBLE FACTOR 1 ALPHA INHIBITOR-RELATED"/>
    <property type="match status" value="1"/>
</dbReference>
<evidence type="ECO:0000313" key="6">
    <source>
        <dbReference type="Proteomes" id="UP000613580"/>
    </source>
</evidence>
<comment type="caution">
    <text evidence="5">The sequence shown here is derived from an EMBL/GenBank/DDBJ whole genome shotgun (WGS) entry which is preliminary data.</text>
</comment>
<dbReference type="InterPro" id="IPR041667">
    <property type="entry name" value="Cupin_8"/>
</dbReference>
<dbReference type="InterPro" id="IPR003591">
    <property type="entry name" value="Leu-rich_rpt_typical-subtyp"/>
</dbReference>
<evidence type="ECO:0000256" key="1">
    <source>
        <dbReference type="ARBA" id="ARBA00022614"/>
    </source>
</evidence>
<dbReference type="SUPFAM" id="SSF51197">
    <property type="entry name" value="Clavaminate synthase-like"/>
    <property type="match status" value="1"/>
</dbReference>
<feature type="region of interest" description="Disordered" evidence="3">
    <location>
        <begin position="640"/>
        <end position="750"/>
    </location>
</feature>
<feature type="compositionally biased region" description="Polar residues" evidence="3">
    <location>
        <begin position="672"/>
        <end position="682"/>
    </location>
</feature>
<feature type="region of interest" description="Disordered" evidence="3">
    <location>
        <begin position="1078"/>
        <end position="1138"/>
    </location>
</feature>
<dbReference type="SUPFAM" id="SSF52075">
    <property type="entry name" value="Outer arm dynein light chain 1"/>
    <property type="match status" value="1"/>
</dbReference>
<sequence length="1368" mass="148844">MASFFHDSHLDACGSLGTEFHRLLDAFVAGQPVDVDPLIADAHRQLASTPLFCWRRLHTDACILGALSSPPRDAIAKLDTAIIVSGAADRLDLVLDLIERIQSESLPSEPFQQTSCVLPLPAPVPLTNPEIPSLAAPPSFGAFQSHDHKHPFILRGFASQWPALKEHPWASNQYLRSVSGQGRIVPVEVGHDYRTDDWTQKLVAWDTFLDSLDDDSGGKQPLYLAQHSLLMQFPALRADIQVPDYVYAAIPRPEGCDPPQNNEQLVINAWLGPKNTVSPAHTDPYFNFYVQVVGRKTVWLAPPEARRGMYADGNTSAVDVFSPDREKQREFSAVEGLSGSLEAGDMLFIPAGWWHGMRAESRSFSVVTCVSVDLDAMPTEPPSASAQMAPASQSLTQALISDAVAQSADGGATLVFLKKNLTDIGEEAAEDLATLGRETPEDDSLVERMALGYNRLTTLPTAFALLSRLRYLNLKSNAFTVFPDVLTLLPALDTLDISHNRIKRLPTQPGKLLNLRVFCLARNKLTRLPIYISKFYKLEVLQLDRNPLEWPPKAIATQPRVLDSPQATRDWIRSVQKWIEVDSSRPRIHDDSGFSEQELESNIKDSFNSWSNFATVSDKEFDAGVTPHARSFSVDSTLSASSLAESESVQEDVRTSFDERPPPLHLGILGSFSPQASPTRSFESYLPSPAESDKFFDEPTTQHPPRKDSLRNANADSTTHARNASYASGISRSSRDRATPLAGKKSMPDLRTAKLNFLKKMPELPPSKHHNYNHEDSFPSPQSLRKDSDSSGSSAAPTRPFTKDAAQASPTRTAPPVPSMAFERNSYFRRVSKLPASTISNTLPTALISLMDSARSILFAMCQVYQSLEHYTIHAPDDRLKSVLRKVLDPASTDMMQFINALDRFDAMSRKMLPSHTVCRGVVESCRDTVASFGKAVGVLSLQLKVIAGSDDVRYLRSMLLMLYGATAEVANAWQSMLPQIETIRPLLHPKSFPIPSPAVGSPDANGQYLVSPEQSPPPALRPQAGRTRMARRHAGSFSFKDVEMGKQMPSYDEPPLMSGGIISGVAATTPTLRATKRHLPAPFTGPSDAGSRAHQSSQSHSRNGSQASLYASSSSASLSGGASAQSSPSIPSKAPFLELPSSSKTQVDKEALQAIQTAVEVAPTVWDMMEQTLGDALDSEVRESLEGARAVTRRLADITRIMQEGGELPVDRKVLREDSNLFLKTVVNLSNVIKQYGGAHSAILRSNLVKLTNSTEEFAILLHVSSFSPLPTTTAAASASGRSFSPMPSSPGPSTLSGVATSPGHAPEEFRVGSSLSRSRSAQPSASSKLALPLAQEPPRSALPTQSFKVAMPPMVRRGRAVVGEAG</sequence>
<feature type="domain" description="JmjC" evidence="4">
    <location>
        <begin position="231"/>
        <end position="393"/>
    </location>
</feature>
<feature type="region of interest" description="Disordered" evidence="3">
    <location>
        <begin position="1276"/>
        <end position="1351"/>
    </location>
</feature>
<organism evidence="5 6">
    <name type="scientific">Mycena chlorophos</name>
    <name type="common">Agaric fungus</name>
    <name type="synonym">Agaricus chlorophos</name>
    <dbReference type="NCBI Taxonomy" id="658473"/>
    <lineage>
        <taxon>Eukaryota</taxon>
        <taxon>Fungi</taxon>
        <taxon>Dikarya</taxon>
        <taxon>Basidiomycota</taxon>
        <taxon>Agaricomycotina</taxon>
        <taxon>Agaricomycetes</taxon>
        <taxon>Agaricomycetidae</taxon>
        <taxon>Agaricales</taxon>
        <taxon>Marasmiineae</taxon>
        <taxon>Mycenaceae</taxon>
        <taxon>Mycena</taxon>
    </lineage>
</organism>
<dbReference type="InterPro" id="IPR032675">
    <property type="entry name" value="LRR_dom_sf"/>
</dbReference>
<evidence type="ECO:0000259" key="4">
    <source>
        <dbReference type="PROSITE" id="PS51184"/>
    </source>
</evidence>
<dbReference type="PROSITE" id="PS51450">
    <property type="entry name" value="LRR"/>
    <property type="match status" value="1"/>
</dbReference>
<feature type="compositionally biased region" description="Polar residues" evidence="3">
    <location>
        <begin position="711"/>
        <end position="732"/>
    </location>
</feature>
<dbReference type="Pfam" id="PF13621">
    <property type="entry name" value="Cupin_8"/>
    <property type="match status" value="1"/>
</dbReference>
<keyword evidence="1" id="KW-0433">Leucine-rich repeat</keyword>